<organism evidence="1 2">
    <name type="scientific">Vararia minispora EC-137</name>
    <dbReference type="NCBI Taxonomy" id="1314806"/>
    <lineage>
        <taxon>Eukaryota</taxon>
        <taxon>Fungi</taxon>
        <taxon>Dikarya</taxon>
        <taxon>Basidiomycota</taxon>
        <taxon>Agaricomycotina</taxon>
        <taxon>Agaricomycetes</taxon>
        <taxon>Russulales</taxon>
        <taxon>Lachnocladiaceae</taxon>
        <taxon>Vararia</taxon>
    </lineage>
</organism>
<dbReference type="EMBL" id="MU274005">
    <property type="protein sequence ID" value="KAI0027099.1"/>
    <property type="molecule type" value="Genomic_DNA"/>
</dbReference>
<name>A0ACB8Q5P6_9AGAM</name>
<keyword evidence="2" id="KW-1185">Reference proteome</keyword>
<dbReference type="Proteomes" id="UP000814128">
    <property type="component" value="Unassembled WGS sequence"/>
</dbReference>
<reference evidence="1" key="1">
    <citation type="submission" date="2021-02" db="EMBL/GenBank/DDBJ databases">
        <authorList>
            <consortium name="DOE Joint Genome Institute"/>
            <person name="Ahrendt S."/>
            <person name="Looney B.P."/>
            <person name="Miyauchi S."/>
            <person name="Morin E."/>
            <person name="Drula E."/>
            <person name="Courty P.E."/>
            <person name="Chicoki N."/>
            <person name="Fauchery L."/>
            <person name="Kohler A."/>
            <person name="Kuo A."/>
            <person name="Labutti K."/>
            <person name="Pangilinan J."/>
            <person name="Lipzen A."/>
            <person name="Riley R."/>
            <person name="Andreopoulos W."/>
            <person name="He G."/>
            <person name="Johnson J."/>
            <person name="Barry K.W."/>
            <person name="Grigoriev I.V."/>
            <person name="Nagy L."/>
            <person name="Hibbett D."/>
            <person name="Henrissat B."/>
            <person name="Matheny P.B."/>
            <person name="Labbe J."/>
            <person name="Martin F."/>
        </authorList>
    </citation>
    <scope>NUCLEOTIDE SEQUENCE</scope>
    <source>
        <strain evidence="1">EC-137</strain>
    </source>
</reference>
<proteinExistence type="predicted"/>
<reference evidence="1" key="2">
    <citation type="journal article" date="2022" name="New Phytol.">
        <title>Evolutionary transition to the ectomycorrhizal habit in the genomes of a hyperdiverse lineage of mushroom-forming fungi.</title>
        <authorList>
            <person name="Looney B."/>
            <person name="Miyauchi S."/>
            <person name="Morin E."/>
            <person name="Drula E."/>
            <person name="Courty P.E."/>
            <person name="Kohler A."/>
            <person name="Kuo A."/>
            <person name="LaButti K."/>
            <person name="Pangilinan J."/>
            <person name="Lipzen A."/>
            <person name="Riley R."/>
            <person name="Andreopoulos W."/>
            <person name="He G."/>
            <person name="Johnson J."/>
            <person name="Nolan M."/>
            <person name="Tritt A."/>
            <person name="Barry K.W."/>
            <person name="Grigoriev I.V."/>
            <person name="Nagy L.G."/>
            <person name="Hibbett D."/>
            <person name="Henrissat B."/>
            <person name="Matheny P.B."/>
            <person name="Labbe J."/>
            <person name="Martin F.M."/>
        </authorList>
    </citation>
    <scope>NUCLEOTIDE SEQUENCE</scope>
    <source>
        <strain evidence="1">EC-137</strain>
    </source>
</reference>
<feature type="non-terminal residue" evidence="1">
    <location>
        <position position="170"/>
    </location>
</feature>
<comment type="caution">
    <text evidence="1">The sequence shown here is derived from an EMBL/GenBank/DDBJ whole genome shotgun (WGS) entry which is preliminary data.</text>
</comment>
<protein>
    <submittedName>
        <fullName evidence="1">Uncharacterized protein</fullName>
    </submittedName>
</protein>
<evidence type="ECO:0000313" key="2">
    <source>
        <dbReference type="Proteomes" id="UP000814128"/>
    </source>
</evidence>
<accession>A0ACB8Q5P6</accession>
<sequence>MDSDYGYYGVLRFLKKDDDGAVVASYPIDDEEVMFGKDQECSIRLYYPTVSQRHAKIVFQDRKAFIVVLGPHGLLVDGCPIYPSPSSGQTTVPLTNDTILEISKKRFRFQYPPKPIRAALAAQINTPTASPSSRARTLRLSMIESLQVFAPRPDPDPRVNLKILQTPRRA</sequence>
<gene>
    <name evidence="1" type="ORF">K488DRAFT_62802</name>
</gene>
<evidence type="ECO:0000313" key="1">
    <source>
        <dbReference type="EMBL" id="KAI0027099.1"/>
    </source>
</evidence>